<accession>A0AAN6WK95</accession>
<dbReference type="PANTHER" id="PTHR13789:SF261">
    <property type="entry name" value="HYDROXYLASE, PUTATIVE (AFU_ORTHOLOGUE AFUA_7G00590)-RELATED"/>
    <property type="match status" value="1"/>
</dbReference>
<evidence type="ECO:0000256" key="4">
    <source>
        <dbReference type="ARBA" id="ARBA00023002"/>
    </source>
</evidence>
<dbReference type="GO" id="GO:0071949">
    <property type="term" value="F:FAD binding"/>
    <property type="evidence" value="ECO:0007669"/>
    <property type="project" value="InterPro"/>
</dbReference>
<dbReference type="EMBL" id="MU864607">
    <property type="protein sequence ID" value="KAK4182821.1"/>
    <property type="molecule type" value="Genomic_DNA"/>
</dbReference>
<keyword evidence="8" id="KW-1185">Reference proteome</keyword>
<keyword evidence="5" id="KW-0503">Monooxygenase</keyword>
<sequence length="220" mass="23979">MGSVDKELSAAKTLRVLVVRAGIGGLTAAVGLRKHGHEVTLFERTELAQEFGAAFHLPPNSYGILKRFGIHPELFGETRVQGVREYEYTGALRADIDLTAFNPTWQHPWVLAHRIRLHETPKNLATRKDGNGHPAVLHTSSRGVAVNPSTATVTLENGAQFSGDLVIGADGVSVFDYQESCHGHRSQAYDSGKSAFRFMIPHEAMLSNQLPKSLLVDTAT</sequence>
<dbReference type="Gene3D" id="3.50.50.60">
    <property type="entry name" value="FAD/NAD(P)-binding domain"/>
    <property type="match status" value="1"/>
</dbReference>
<dbReference type="PANTHER" id="PTHR13789">
    <property type="entry name" value="MONOOXYGENASE"/>
    <property type="match status" value="1"/>
</dbReference>
<dbReference type="GO" id="GO:0004497">
    <property type="term" value="F:monooxygenase activity"/>
    <property type="evidence" value="ECO:0007669"/>
    <property type="project" value="UniProtKB-KW"/>
</dbReference>
<reference evidence="7" key="2">
    <citation type="submission" date="2023-05" db="EMBL/GenBank/DDBJ databases">
        <authorList>
            <consortium name="Lawrence Berkeley National Laboratory"/>
            <person name="Steindorff A."/>
            <person name="Hensen N."/>
            <person name="Bonometti L."/>
            <person name="Westerberg I."/>
            <person name="Brannstrom I.O."/>
            <person name="Guillou S."/>
            <person name="Cros-Aarteil S."/>
            <person name="Calhoun S."/>
            <person name="Haridas S."/>
            <person name="Kuo A."/>
            <person name="Mondo S."/>
            <person name="Pangilinan J."/>
            <person name="Riley R."/>
            <person name="Labutti K."/>
            <person name="Andreopoulos B."/>
            <person name="Lipzen A."/>
            <person name="Chen C."/>
            <person name="Yanf M."/>
            <person name="Daum C."/>
            <person name="Ng V."/>
            <person name="Clum A."/>
            <person name="Ohm R."/>
            <person name="Martin F."/>
            <person name="Silar P."/>
            <person name="Natvig D."/>
            <person name="Lalanne C."/>
            <person name="Gautier V."/>
            <person name="Ament-Velasquez S.L."/>
            <person name="Kruys A."/>
            <person name="Hutchinson M.I."/>
            <person name="Powell A.J."/>
            <person name="Barry K."/>
            <person name="Miller A.N."/>
            <person name="Grigoriev I.V."/>
            <person name="Debuchy R."/>
            <person name="Gladieux P."/>
            <person name="Thoren M.H."/>
            <person name="Johannesson H."/>
        </authorList>
    </citation>
    <scope>NUCLEOTIDE SEQUENCE</scope>
    <source>
        <strain evidence="7">PSN309</strain>
    </source>
</reference>
<name>A0AAN6WK95_9PEZI</name>
<dbReference type="InterPro" id="IPR036188">
    <property type="entry name" value="FAD/NAD-bd_sf"/>
</dbReference>
<keyword evidence="4" id="KW-0560">Oxidoreductase</keyword>
<dbReference type="InterPro" id="IPR002938">
    <property type="entry name" value="FAD-bd"/>
</dbReference>
<dbReference type="Pfam" id="PF01494">
    <property type="entry name" value="FAD_binding_3"/>
    <property type="match status" value="1"/>
</dbReference>
<evidence type="ECO:0000256" key="1">
    <source>
        <dbReference type="ARBA" id="ARBA00007992"/>
    </source>
</evidence>
<organism evidence="7 8">
    <name type="scientific">Podospora australis</name>
    <dbReference type="NCBI Taxonomy" id="1536484"/>
    <lineage>
        <taxon>Eukaryota</taxon>
        <taxon>Fungi</taxon>
        <taxon>Dikarya</taxon>
        <taxon>Ascomycota</taxon>
        <taxon>Pezizomycotina</taxon>
        <taxon>Sordariomycetes</taxon>
        <taxon>Sordariomycetidae</taxon>
        <taxon>Sordariales</taxon>
        <taxon>Podosporaceae</taxon>
        <taxon>Podospora</taxon>
    </lineage>
</organism>
<dbReference type="AlphaFoldDB" id="A0AAN6WK95"/>
<dbReference type="InterPro" id="IPR050493">
    <property type="entry name" value="FAD-dep_Monooxygenase_BioMet"/>
</dbReference>
<reference evidence="7" key="1">
    <citation type="journal article" date="2023" name="Mol. Phylogenet. Evol.">
        <title>Genome-scale phylogeny and comparative genomics of the fungal order Sordariales.</title>
        <authorList>
            <person name="Hensen N."/>
            <person name="Bonometti L."/>
            <person name="Westerberg I."/>
            <person name="Brannstrom I.O."/>
            <person name="Guillou S."/>
            <person name="Cros-Aarteil S."/>
            <person name="Calhoun S."/>
            <person name="Haridas S."/>
            <person name="Kuo A."/>
            <person name="Mondo S."/>
            <person name="Pangilinan J."/>
            <person name="Riley R."/>
            <person name="LaButti K."/>
            <person name="Andreopoulos B."/>
            <person name="Lipzen A."/>
            <person name="Chen C."/>
            <person name="Yan M."/>
            <person name="Daum C."/>
            <person name="Ng V."/>
            <person name="Clum A."/>
            <person name="Steindorff A."/>
            <person name="Ohm R.A."/>
            <person name="Martin F."/>
            <person name="Silar P."/>
            <person name="Natvig D.O."/>
            <person name="Lalanne C."/>
            <person name="Gautier V."/>
            <person name="Ament-Velasquez S.L."/>
            <person name="Kruys A."/>
            <person name="Hutchinson M.I."/>
            <person name="Powell A.J."/>
            <person name="Barry K."/>
            <person name="Miller A.N."/>
            <person name="Grigoriev I.V."/>
            <person name="Debuchy R."/>
            <person name="Gladieux P."/>
            <person name="Hiltunen Thoren M."/>
            <person name="Johannesson H."/>
        </authorList>
    </citation>
    <scope>NUCLEOTIDE SEQUENCE</scope>
    <source>
        <strain evidence="7">PSN309</strain>
    </source>
</reference>
<gene>
    <name evidence="7" type="ORF">QBC35DRAFT_140296</name>
</gene>
<proteinExistence type="inferred from homology"/>
<feature type="domain" description="FAD-binding" evidence="6">
    <location>
        <begin position="15"/>
        <end position="172"/>
    </location>
</feature>
<evidence type="ECO:0000313" key="7">
    <source>
        <dbReference type="EMBL" id="KAK4182821.1"/>
    </source>
</evidence>
<dbReference type="Proteomes" id="UP001302126">
    <property type="component" value="Unassembled WGS sequence"/>
</dbReference>
<evidence type="ECO:0000259" key="6">
    <source>
        <dbReference type="Pfam" id="PF01494"/>
    </source>
</evidence>
<keyword evidence="3" id="KW-0274">FAD</keyword>
<evidence type="ECO:0000256" key="3">
    <source>
        <dbReference type="ARBA" id="ARBA00022827"/>
    </source>
</evidence>
<comment type="similarity">
    <text evidence="1">Belongs to the paxM FAD-dependent monooxygenase family.</text>
</comment>
<protein>
    <recommendedName>
        <fullName evidence="6">FAD-binding domain-containing protein</fullName>
    </recommendedName>
</protein>
<evidence type="ECO:0000256" key="2">
    <source>
        <dbReference type="ARBA" id="ARBA00022630"/>
    </source>
</evidence>
<keyword evidence="2" id="KW-0285">Flavoprotein</keyword>
<dbReference type="SUPFAM" id="SSF51905">
    <property type="entry name" value="FAD/NAD(P)-binding domain"/>
    <property type="match status" value="1"/>
</dbReference>
<evidence type="ECO:0000313" key="8">
    <source>
        <dbReference type="Proteomes" id="UP001302126"/>
    </source>
</evidence>
<evidence type="ECO:0000256" key="5">
    <source>
        <dbReference type="ARBA" id="ARBA00023033"/>
    </source>
</evidence>
<comment type="caution">
    <text evidence="7">The sequence shown here is derived from an EMBL/GenBank/DDBJ whole genome shotgun (WGS) entry which is preliminary data.</text>
</comment>